<feature type="transmembrane region" description="Helical" evidence="6">
    <location>
        <begin position="6"/>
        <end position="23"/>
    </location>
</feature>
<feature type="transmembrane region" description="Helical" evidence="6">
    <location>
        <begin position="244"/>
        <end position="266"/>
    </location>
</feature>
<feature type="transmembrane region" description="Helical" evidence="6">
    <location>
        <begin position="405"/>
        <end position="428"/>
    </location>
</feature>
<dbReference type="Gene3D" id="3.60.15.10">
    <property type="entry name" value="Ribonuclease Z/Hydroxyacylglutathione hydrolase-like"/>
    <property type="match status" value="1"/>
</dbReference>
<evidence type="ECO:0000259" key="7">
    <source>
        <dbReference type="Pfam" id="PF03772"/>
    </source>
</evidence>
<keyword evidence="4 6" id="KW-1133">Transmembrane helix</keyword>
<dbReference type="InterPro" id="IPR052159">
    <property type="entry name" value="Competence_DNA_uptake"/>
</dbReference>
<gene>
    <name evidence="9" type="ORF">CH333_10295</name>
</gene>
<comment type="subcellular location">
    <subcellularLocation>
        <location evidence="1">Cell membrane</location>
        <topology evidence="1">Multi-pass membrane protein</topology>
    </subcellularLocation>
</comment>
<dbReference type="PANTHER" id="PTHR30619">
    <property type="entry name" value="DNA INTERNALIZATION/COMPETENCE PROTEIN COMEC/REC2"/>
    <property type="match status" value="1"/>
</dbReference>
<feature type="transmembrane region" description="Helical" evidence="6">
    <location>
        <begin position="475"/>
        <end position="494"/>
    </location>
</feature>
<accession>A0A235BPQ2</accession>
<organism evidence="9 10">
    <name type="scientific">candidate division WOR-3 bacterium JGI_Cruoil_03_44_89</name>
    <dbReference type="NCBI Taxonomy" id="1973748"/>
    <lineage>
        <taxon>Bacteria</taxon>
        <taxon>Bacteria division WOR-3</taxon>
    </lineage>
</organism>
<feature type="transmembrane region" description="Helical" evidence="6">
    <location>
        <begin position="52"/>
        <end position="70"/>
    </location>
</feature>
<dbReference type="Proteomes" id="UP000215215">
    <property type="component" value="Unassembled WGS sequence"/>
</dbReference>
<evidence type="ECO:0000313" key="9">
    <source>
        <dbReference type="EMBL" id="OYD13707.1"/>
    </source>
</evidence>
<feature type="transmembrane region" description="Helical" evidence="6">
    <location>
        <begin position="272"/>
        <end position="290"/>
    </location>
</feature>
<dbReference type="InterPro" id="IPR025405">
    <property type="entry name" value="DUF4131"/>
</dbReference>
<dbReference type="EMBL" id="NOZQ01000222">
    <property type="protein sequence ID" value="OYD13707.1"/>
    <property type="molecule type" value="Genomic_DNA"/>
</dbReference>
<evidence type="ECO:0000256" key="5">
    <source>
        <dbReference type="ARBA" id="ARBA00023136"/>
    </source>
</evidence>
<reference evidence="9 10" key="1">
    <citation type="submission" date="2017-07" db="EMBL/GenBank/DDBJ databases">
        <title>Recovery of genomes from metagenomes via a dereplication, aggregation, and scoring strategy.</title>
        <authorList>
            <person name="Sieber C.M."/>
            <person name="Probst A.J."/>
            <person name="Sharrar A."/>
            <person name="Thomas B.C."/>
            <person name="Hess M."/>
            <person name="Tringe S.G."/>
            <person name="Banfield J.F."/>
        </authorList>
    </citation>
    <scope>NUCLEOTIDE SEQUENCE [LARGE SCALE GENOMIC DNA]</scope>
    <source>
        <strain evidence="9">JGI_Cruoil_03_44_89</strain>
    </source>
</reference>
<keyword evidence="3 6" id="KW-0812">Transmembrane</keyword>
<dbReference type="InterPro" id="IPR036866">
    <property type="entry name" value="RibonucZ/Hydroxyglut_hydro"/>
</dbReference>
<feature type="domain" description="ComEC/Rec2-related protein" evidence="7">
    <location>
        <begin position="224"/>
        <end position="488"/>
    </location>
</feature>
<protein>
    <recommendedName>
        <fullName evidence="11">ComEC/Rec2-related protein domain-containing protein</fullName>
    </recommendedName>
</protein>
<dbReference type="Pfam" id="PF03772">
    <property type="entry name" value="Competence"/>
    <property type="match status" value="1"/>
</dbReference>
<feature type="transmembrane region" description="Helical" evidence="6">
    <location>
        <begin position="506"/>
        <end position="524"/>
    </location>
</feature>
<dbReference type="SUPFAM" id="SSF56281">
    <property type="entry name" value="Metallo-hydrolase/oxidoreductase"/>
    <property type="match status" value="1"/>
</dbReference>
<feature type="transmembrane region" description="Helical" evidence="6">
    <location>
        <begin position="440"/>
        <end position="460"/>
    </location>
</feature>
<dbReference type="NCBIfam" id="TIGR00360">
    <property type="entry name" value="ComEC_N-term"/>
    <property type="match status" value="1"/>
</dbReference>
<evidence type="ECO:0000256" key="3">
    <source>
        <dbReference type="ARBA" id="ARBA00022692"/>
    </source>
</evidence>
<comment type="caution">
    <text evidence="9">The sequence shown here is derived from an EMBL/GenBank/DDBJ whole genome shotgun (WGS) entry which is preliminary data.</text>
</comment>
<dbReference type="AlphaFoldDB" id="A0A235BPQ2"/>
<dbReference type="Pfam" id="PF13567">
    <property type="entry name" value="DUF4131"/>
    <property type="match status" value="1"/>
</dbReference>
<evidence type="ECO:0000256" key="2">
    <source>
        <dbReference type="ARBA" id="ARBA00022475"/>
    </source>
</evidence>
<evidence type="ECO:0008006" key="11">
    <source>
        <dbReference type="Google" id="ProtNLM"/>
    </source>
</evidence>
<evidence type="ECO:0000256" key="4">
    <source>
        <dbReference type="ARBA" id="ARBA00022989"/>
    </source>
</evidence>
<dbReference type="GO" id="GO:0005886">
    <property type="term" value="C:plasma membrane"/>
    <property type="evidence" value="ECO:0007669"/>
    <property type="project" value="UniProtKB-SubCell"/>
</dbReference>
<name>A0A235BPQ2_UNCW3</name>
<keyword evidence="2" id="KW-1003">Cell membrane</keyword>
<evidence type="ECO:0000256" key="1">
    <source>
        <dbReference type="ARBA" id="ARBA00004651"/>
    </source>
</evidence>
<evidence type="ECO:0000259" key="8">
    <source>
        <dbReference type="Pfam" id="PF13567"/>
    </source>
</evidence>
<sequence>MTKTPFLYLVISLSTGLVCGYFTDSLPFGILILFLFPVVFTAVVSLCDVRPHVTDIVCITLIAIFGFLYYEGRTRLYPKNHIRYLVGTKGDLSIMGDVLSLPDARGEKTFVEVEARSLITPSDTIPVCGRMRVVLGGDVGYGQRMILHGGLNPPSPARNPGGFDYGEWLARQNICGVMYPDSVVKVGGCQGNDFIHLVWRMRNYIENTIDENIGGNSGAFLKGIILGERGMIPMEVREVFKNTGVVHILAVSGLHVCIIAGILLLVVGLFGLPATVRIAIVSLSLIAYAFMIDLRPSVVRATIMTILFMVALFEERETEALNTLCVAAFGILIWKPQSLFDVGFQLSFGAAAGIIYLYPKIYSLLGVRNKYVDNAVVKPFTVSLSAQAGTALLAAHYFYRLPVISLIANLLVIPLTGICIGTGLLLSLVNLLKIDVFNKVFASAVYGVTTFTLGIVNAFGKVPHGHFWIGSPSPIFLVFYFILLVSGANALYHGLKKGVFHISHKVFTYAVLISLVFFISTHLYKIYNREVRVTFMDVGMGNSTLIETGRDVFLLNGGSYRGGIPTAADLLRRRGIGDISLIFLTSPLSYDIGGLTYILENFNVGGIAFPLISHNTYRYRRFLNTIREKKIPYRFVTAGDELGPFGVRNPEGGIPSDVKDASLVFSLDVNVGWGEPAGKVHRILFLGEVENDIERMVERTDILKAPYFGGYRDPSFLELARPEVTVVSVGKNRWGVPSREMMEEYERYGRVIRTDEDGACVVRIGKDTMTIHTMRDKEKLRDRVLGWVGAR</sequence>
<dbReference type="InterPro" id="IPR004477">
    <property type="entry name" value="ComEC_N"/>
</dbReference>
<keyword evidence="5 6" id="KW-0472">Membrane</keyword>
<proteinExistence type="predicted"/>
<feature type="transmembrane region" description="Helical" evidence="6">
    <location>
        <begin position="342"/>
        <end position="359"/>
    </location>
</feature>
<feature type="transmembrane region" description="Helical" evidence="6">
    <location>
        <begin position="380"/>
        <end position="399"/>
    </location>
</feature>
<feature type="domain" description="DUF4131" evidence="8">
    <location>
        <begin position="26"/>
        <end position="183"/>
    </location>
</feature>
<dbReference type="PANTHER" id="PTHR30619:SF1">
    <property type="entry name" value="RECOMBINATION PROTEIN 2"/>
    <property type="match status" value="1"/>
</dbReference>
<evidence type="ECO:0000256" key="6">
    <source>
        <dbReference type="SAM" id="Phobius"/>
    </source>
</evidence>
<evidence type="ECO:0000313" key="10">
    <source>
        <dbReference type="Proteomes" id="UP000215215"/>
    </source>
</evidence>